<dbReference type="Pfam" id="PF01523">
    <property type="entry name" value="PmbA_TldD_1st"/>
    <property type="match status" value="1"/>
</dbReference>
<dbReference type="InterPro" id="IPR045570">
    <property type="entry name" value="Metalloprtase-TldD/E_cen_dom"/>
</dbReference>
<dbReference type="Gene3D" id="3.30.2290.10">
    <property type="entry name" value="PmbA/TldD superfamily"/>
    <property type="match status" value="1"/>
</dbReference>
<protein>
    <submittedName>
        <fullName evidence="5">Modulator protein</fullName>
    </submittedName>
</protein>
<dbReference type="Pfam" id="PF19289">
    <property type="entry name" value="PmbA_TldD_3rd"/>
    <property type="match status" value="1"/>
</dbReference>
<dbReference type="PANTHER" id="PTHR43421">
    <property type="entry name" value="METALLOPROTEASE PMBA"/>
    <property type="match status" value="1"/>
</dbReference>
<dbReference type="EMBL" id="BSNL01000001">
    <property type="protein sequence ID" value="GLQ28614.1"/>
    <property type="molecule type" value="Genomic_DNA"/>
</dbReference>
<evidence type="ECO:0000313" key="6">
    <source>
        <dbReference type="Proteomes" id="UP001161388"/>
    </source>
</evidence>
<dbReference type="InterPro" id="IPR047657">
    <property type="entry name" value="PmbA"/>
</dbReference>
<evidence type="ECO:0000259" key="2">
    <source>
        <dbReference type="Pfam" id="PF01523"/>
    </source>
</evidence>
<feature type="domain" description="Metalloprotease TldD/E central" evidence="4">
    <location>
        <begin position="143"/>
        <end position="247"/>
    </location>
</feature>
<gene>
    <name evidence="5" type="primary">pmbA</name>
    <name evidence="5" type="ORF">GCM10007927_34170</name>
</gene>
<evidence type="ECO:0000259" key="3">
    <source>
        <dbReference type="Pfam" id="PF19289"/>
    </source>
</evidence>
<comment type="similarity">
    <text evidence="1">Belongs to the peptidase U62 family.</text>
</comment>
<comment type="caution">
    <text evidence="5">The sequence shown here is derived from an EMBL/GenBank/DDBJ whole genome shotgun (WGS) entry which is preliminary data.</text>
</comment>
<dbReference type="Pfam" id="PF19290">
    <property type="entry name" value="PmbA_TldD_2nd"/>
    <property type="match status" value="1"/>
</dbReference>
<reference evidence="5" key="2">
    <citation type="submission" date="2023-01" db="EMBL/GenBank/DDBJ databases">
        <title>Draft genome sequence of Sulfitobacter pacificus strain NBRC 109915.</title>
        <authorList>
            <person name="Sun Q."/>
            <person name="Mori K."/>
        </authorList>
    </citation>
    <scope>NUCLEOTIDE SEQUENCE</scope>
    <source>
        <strain evidence="5">NBRC 109915</strain>
    </source>
</reference>
<feature type="domain" description="Metalloprotease TldD/E N-terminal" evidence="2">
    <location>
        <begin position="48"/>
        <end position="112"/>
    </location>
</feature>
<accession>A0ABQ5VNT8</accession>
<dbReference type="InterPro" id="IPR045569">
    <property type="entry name" value="Metalloprtase-TldD/E_C"/>
</dbReference>
<reference evidence="5" key="1">
    <citation type="journal article" date="2014" name="Int. J. Syst. Evol. Microbiol.">
        <title>Complete genome of a new Firmicutes species belonging to the dominant human colonic microbiota ('Ruminococcus bicirculans') reveals two chromosomes and a selective capacity to utilize plant glucans.</title>
        <authorList>
            <consortium name="NISC Comparative Sequencing Program"/>
            <person name="Wegmann U."/>
            <person name="Louis P."/>
            <person name="Goesmann A."/>
            <person name="Henrissat B."/>
            <person name="Duncan S.H."/>
            <person name="Flint H.J."/>
        </authorList>
    </citation>
    <scope>NUCLEOTIDE SEQUENCE</scope>
    <source>
        <strain evidence="5">NBRC 109915</strain>
    </source>
</reference>
<sequence>MPPLSFEGAQVTSLGTGPKPELSLMSLPLDALTKSLLQAATKAGADSAEAKAVQATSVSVDVRGGALEQAERAEGVDIGLRVFVGQRAATVSASDTSSRTIEEMAVRAVAMAREAPEDPYAGLATPDQLAQTWDIDALELYDPTPEPSPEDLQDDAARAEAAALGIQGVTQVQSASAAYGAQEVFTAMSNGFEGGYSRTDRGLSCVAIAGTGTGMERDYDGDGRIFQSDLRSAEDIGQSAGNRAVERMDARKPPTGAYPVLFDERISSSLIGHLLSAVNGSAVARGASFLRDAMGEAVLPDHLSLIEDPHRPRTSGSRPFDAEGLPTQKRLIVENGVLQGWTLDLANARKLGLKATGNAARGTSSAPAPTNWNVALTQGSQTRAELIREMGTGLLVTSMIGSTINPNTGDYSRGAAGFWIENGEITHTINECTIAGNLRDMLRVMVPANDARTHLSRVVPSLLVEGMTLAGA</sequence>
<dbReference type="Proteomes" id="UP001161388">
    <property type="component" value="Unassembled WGS sequence"/>
</dbReference>
<evidence type="ECO:0000256" key="1">
    <source>
        <dbReference type="ARBA" id="ARBA00005836"/>
    </source>
</evidence>
<evidence type="ECO:0000313" key="5">
    <source>
        <dbReference type="EMBL" id="GLQ28614.1"/>
    </source>
</evidence>
<dbReference type="InterPro" id="IPR002510">
    <property type="entry name" value="Metalloprtase-TldD/E_N"/>
</dbReference>
<keyword evidence="6" id="KW-1185">Reference proteome</keyword>
<dbReference type="SUPFAM" id="SSF111283">
    <property type="entry name" value="Putative modulator of DNA gyrase, PmbA/TldD"/>
    <property type="match status" value="1"/>
</dbReference>
<proteinExistence type="inferred from homology"/>
<dbReference type="InterPro" id="IPR035068">
    <property type="entry name" value="TldD/PmbA_N"/>
</dbReference>
<evidence type="ECO:0000259" key="4">
    <source>
        <dbReference type="Pfam" id="PF19290"/>
    </source>
</evidence>
<name>A0ABQ5VNT8_9RHOB</name>
<feature type="domain" description="Metalloprotease TldD/E C-terminal" evidence="3">
    <location>
        <begin position="255"/>
        <end position="471"/>
    </location>
</feature>
<dbReference type="InterPro" id="IPR036059">
    <property type="entry name" value="TldD/PmbA_sf"/>
</dbReference>
<organism evidence="5 6">
    <name type="scientific">Sulfitobacter pacificus</name>
    <dbReference type="NCBI Taxonomy" id="1499314"/>
    <lineage>
        <taxon>Bacteria</taxon>
        <taxon>Pseudomonadati</taxon>
        <taxon>Pseudomonadota</taxon>
        <taxon>Alphaproteobacteria</taxon>
        <taxon>Rhodobacterales</taxon>
        <taxon>Roseobacteraceae</taxon>
        <taxon>Sulfitobacter</taxon>
    </lineage>
</organism>
<dbReference type="PANTHER" id="PTHR43421:SF1">
    <property type="entry name" value="METALLOPROTEASE PMBA"/>
    <property type="match status" value="1"/>
</dbReference>